<dbReference type="Proteomes" id="UP000234891">
    <property type="component" value="Unassembled WGS sequence"/>
</dbReference>
<name>A0A2N5NHN9_MEDGN</name>
<keyword evidence="11 24" id="KW-0808">Transferase</keyword>
<evidence type="ECO:0000256" key="11">
    <source>
        <dbReference type="ARBA" id="ARBA00022679"/>
    </source>
</evidence>
<evidence type="ECO:0000313" key="20">
    <source>
        <dbReference type="EMBL" id="MCZ0689318.1"/>
    </source>
</evidence>
<dbReference type="EMBL" id="NIHS01000002">
    <property type="protein sequence ID" value="PLT74842.1"/>
    <property type="molecule type" value="Genomic_DNA"/>
</dbReference>
<evidence type="ECO:0000256" key="18">
    <source>
        <dbReference type="PIRSR" id="PIRSR006135-1"/>
    </source>
</evidence>
<dbReference type="PANTHER" id="PTHR34848">
    <property type="match status" value="1"/>
</dbReference>
<evidence type="ECO:0000313" key="24">
    <source>
        <dbReference type="EMBL" id="RHG20788.1"/>
    </source>
</evidence>
<evidence type="ECO:0000313" key="27">
    <source>
        <dbReference type="Proteomes" id="UP000234891"/>
    </source>
</evidence>
<comment type="pathway">
    <text evidence="5">Cofactor biosynthesis; adenosylcobalamin biosynthesis; adenosylcobalamin from cob(II)yrinate a,c-diamide: step 6/7.</text>
</comment>
<comment type="similarity">
    <text evidence="7">Belongs to the CobU/CobP family.</text>
</comment>
<dbReference type="PIRSF" id="PIRSF006135">
    <property type="entry name" value="CobU"/>
    <property type="match status" value="1"/>
</dbReference>
<dbReference type="EMBL" id="QRIA01000005">
    <property type="protein sequence ID" value="RHG20788.1"/>
    <property type="molecule type" value="Genomic_DNA"/>
</dbReference>
<comment type="caution">
    <text evidence="21">The sequence shown here is derived from an EMBL/GenBank/DDBJ whole genome shotgun (WGS) entry which is preliminary data.</text>
</comment>
<keyword evidence="10" id="KW-0169">Cobalamin biosynthesis</keyword>
<feature type="binding site" evidence="19">
    <location>
        <position position="66"/>
    </location>
    <ligand>
        <name>GTP</name>
        <dbReference type="ChEBI" id="CHEBI:37565"/>
    </ligand>
</feature>
<comment type="catalytic activity">
    <reaction evidence="3">
        <text>adenosylcob(III)inamide + GTP = adenosylcob(III)inamide phosphate + GDP + H(+)</text>
        <dbReference type="Rhea" id="RHEA:15765"/>
        <dbReference type="ChEBI" id="CHEBI:2480"/>
        <dbReference type="ChEBI" id="CHEBI:15378"/>
        <dbReference type="ChEBI" id="CHEBI:37565"/>
        <dbReference type="ChEBI" id="CHEBI:58189"/>
        <dbReference type="ChEBI" id="CHEBI:58502"/>
        <dbReference type="EC" id="2.7.1.156"/>
    </reaction>
</comment>
<accession>A0A2N5NHN9</accession>
<evidence type="ECO:0000256" key="12">
    <source>
        <dbReference type="ARBA" id="ARBA00022741"/>
    </source>
</evidence>
<evidence type="ECO:0000313" key="21">
    <source>
        <dbReference type="EMBL" id="PLT54758.1"/>
    </source>
</evidence>
<comment type="function">
    <text evidence="4">Catalyzes ATP-dependent phosphorylation of adenosylcobinamide and addition of GMP to adenosylcobinamide phosphate.</text>
</comment>
<evidence type="ECO:0000256" key="16">
    <source>
        <dbReference type="ARBA" id="ARBA00029570"/>
    </source>
</evidence>
<reference evidence="20" key="3">
    <citation type="submission" date="2022-11" db="EMBL/GenBank/DDBJ databases">
        <title>Temperate bacteriophages infecting mucin-degrading bacterium Ruminococcus gnavus from the human gut.</title>
        <authorList>
            <person name="Buttimer C."/>
        </authorList>
    </citation>
    <scope>NUCLEOTIDE SEQUENCE</scope>
    <source>
        <strain evidence="20">CCUG 52279</strain>
    </source>
</reference>
<dbReference type="Proteomes" id="UP000234840">
    <property type="component" value="Unassembled WGS sequence"/>
</dbReference>
<evidence type="ECO:0000313" key="25">
    <source>
        <dbReference type="Proteomes" id="UP000234840"/>
    </source>
</evidence>
<evidence type="ECO:0000256" key="8">
    <source>
        <dbReference type="ARBA" id="ARBA00012016"/>
    </source>
</evidence>
<evidence type="ECO:0000313" key="28">
    <source>
        <dbReference type="Proteomes" id="UP000285697"/>
    </source>
</evidence>
<comment type="catalytic activity">
    <reaction evidence="2">
        <text>adenosylcob(III)inamide phosphate + GTP + H(+) = adenosylcob(III)inamide-GDP + diphosphate</text>
        <dbReference type="Rhea" id="RHEA:22712"/>
        <dbReference type="ChEBI" id="CHEBI:15378"/>
        <dbReference type="ChEBI" id="CHEBI:33019"/>
        <dbReference type="ChEBI" id="CHEBI:37565"/>
        <dbReference type="ChEBI" id="CHEBI:58502"/>
        <dbReference type="ChEBI" id="CHEBI:60487"/>
        <dbReference type="EC" id="2.7.7.62"/>
    </reaction>
</comment>
<feature type="binding site" evidence="19">
    <location>
        <begin position="54"/>
        <end position="57"/>
    </location>
    <ligand>
        <name>GTP</name>
        <dbReference type="ChEBI" id="CHEBI:37565"/>
    </ligand>
</feature>
<comment type="pathway">
    <text evidence="6">Cofactor biosynthesis; adenosylcobalamin biosynthesis; adenosylcobalamin from cob(II)yrinate a,c-diamide: step 5/7.</text>
</comment>
<keyword evidence="14" id="KW-0067">ATP-binding</keyword>
<dbReference type="Gene3D" id="3.40.50.300">
    <property type="entry name" value="P-loop containing nucleotide triphosphate hydrolases"/>
    <property type="match status" value="1"/>
</dbReference>
<dbReference type="GO" id="GO:0005525">
    <property type="term" value="F:GTP binding"/>
    <property type="evidence" value="ECO:0007669"/>
    <property type="project" value="UniProtKB-KW"/>
</dbReference>
<dbReference type="EMBL" id="JAPRBD010000003">
    <property type="protein sequence ID" value="MCZ0689318.1"/>
    <property type="molecule type" value="Genomic_DNA"/>
</dbReference>
<evidence type="ECO:0000256" key="2">
    <source>
        <dbReference type="ARBA" id="ARBA00000711"/>
    </source>
</evidence>
<dbReference type="EC" id="2.7.1.156" evidence="8"/>
<dbReference type="GO" id="GO:0009236">
    <property type="term" value="P:cobalamin biosynthetic process"/>
    <property type="evidence" value="ECO:0007669"/>
    <property type="project" value="UniProtKB-UniPathway"/>
</dbReference>
<dbReference type="InterPro" id="IPR003203">
    <property type="entry name" value="CobU/CobP"/>
</dbReference>
<keyword evidence="13 20" id="KW-0418">Kinase</keyword>
<sequence>MFHVVTGGSGSGKSAYAEEQICMLKKKTNSRHLYYIATMVPYGKETEQKILRHRQMRNGKGFETLECFTDLKKLVQTEPGFRADAAEEGICVLLECMSNLTANELYLDTGAKERTREAVLEGIRELEKRCRGLVAVTNEVFCDLPPADEEMQEYLSVLGTINCRMAKMADQVTEVVYGIPVEVKKG</sequence>
<dbReference type="UniPathway" id="UPA00148">
    <property type="reaction ID" value="UER00236"/>
</dbReference>
<dbReference type="Proteomes" id="UP001076974">
    <property type="component" value="Unassembled WGS sequence"/>
</dbReference>
<gene>
    <name evidence="21" type="ORF">CDL18_09315</name>
    <name evidence="23" type="ORF">CDL20_02855</name>
    <name evidence="22" type="ORF">CDL26_01895</name>
    <name evidence="24" type="ORF">DW270_05275</name>
    <name evidence="20" type="ORF">OZZ16_05205</name>
</gene>
<dbReference type="EMBL" id="NIHM01000011">
    <property type="protein sequence ID" value="PLT54758.1"/>
    <property type="molecule type" value="Genomic_DNA"/>
</dbReference>
<evidence type="ECO:0000256" key="10">
    <source>
        <dbReference type="ARBA" id="ARBA00022573"/>
    </source>
</evidence>
<dbReference type="CDD" id="cd00544">
    <property type="entry name" value="CobU"/>
    <property type="match status" value="1"/>
</dbReference>
<keyword evidence="15 19" id="KW-0342">GTP-binding</keyword>
<dbReference type="Proteomes" id="UP000234849">
    <property type="component" value="Unassembled WGS sequence"/>
</dbReference>
<organism evidence="21 26">
    <name type="scientific">Mediterraneibacter gnavus</name>
    <name type="common">Ruminococcus gnavus</name>
    <dbReference type="NCBI Taxonomy" id="33038"/>
    <lineage>
        <taxon>Bacteria</taxon>
        <taxon>Bacillati</taxon>
        <taxon>Bacillota</taxon>
        <taxon>Clostridia</taxon>
        <taxon>Lachnospirales</taxon>
        <taxon>Lachnospiraceae</taxon>
        <taxon>Mediterraneibacter</taxon>
    </lineage>
</organism>
<protein>
    <recommendedName>
        <fullName evidence="16">Adenosylcobinamide kinase</fullName>
        <ecNumber evidence="8">2.7.1.156</ecNumber>
        <ecNumber evidence="9">2.7.7.62</ecNumber>
    </recommendedName>
    <alternativeName>
        <fullName evidence="17">Adenosylcobinamide-phosphate guanylyltransferase</fullName>
    </alternativeName>
</protein>
<dbReference type="GO" id="GO:0008820">
    <property type="term" value="F:cobinamide phosphate guanylyltransferase activity"/>
    <property type="evidence" value="ECO:0007669"/>
    <property type="project" value="UniProtKB-EC"/>
</dbReference>
<dbReference type="Proteomes" id="UP000285697">
    <property type="component" value="Unassembled WGS sequence"/>
</dbReference>
<evidence type="ECO:0000256" key="5">
    <source>
        <dbReference type="ARBA" id="ARBA00004692"/>
    </source>
</evidence>
<evidence type="ECO:0000313" key="23">
    <source>
        <dbReference type="EMBL" id="PLT88728.1"/>
    </source>
</evidence>
<reference evidence="25 26" key="1">
    <citation type="journal article" date="2017" name="Genome Med.">
        <title>A novel Ruminococcus gnavus clade enriched in inflammatory bowel disease patients.</title>
        <authorList>
            <person name="Hall A.B."/>
            <person name="Yassour M."/>
            <person name="Sauk J."/>
            <person name="Garner A."/>
            <person name="Jiang X."/>
            <person name="Arthur T."/>
            <person name="Lagoudas G.K."/>
            <person name="Vatanen T."/>
            <person name="Fornelos N."/>
            <person name="Wilson R."/>
            <person name="Bertha M."/>
            <person name="Cohen M."/>
            <person name="Garber J."/>
            <person name="Khalili H."/>
            <person name="Gevers D."/>
            <person name="Ananthakrishnan A.N."/>
            <person name="Kugathasan S."/>
            <person name="Lander E.S."/>
            <person name="Blainey P."/>
            <person name="Vlamakis H."/>
            <person name="Xavier R.J."/>
            <person name="Huttenhower C."/>
        </authorList>
    </citation>
    <scope>NUCLEOTIDE SEQUENCE [LARGE SCALE GENOMIC DNA]</scope>
    <source>
        <strain evidence="21 26">RJX1118</strain>
        <strain evidence="22 27">RJX1124</strain>
        <strain evidence="23 25">RJX1128</strain>
    </source>
</reference>
<comment type="catalytic activity">
    <reaction evidence="1">
        <text>adenosylcob(III)inamide + ATP = adenosylcob(III)inamide phosphate + ADP + H(+)</text>
        <dbReference type="Rhea" id="RHEA:15769"/>
        <dbReference type="ChEBI" id="CHEBI:2480"/>
        <dbReference type="ChEBI" id="CHEBI:15378"/>
        <dbReference type="ChEBI" id="CHEBI:30616"/>
        <dbReference type="ChEBI" id="CHEBI:58502"/>
        <dbReference type="ChEBI" id="CHEBI:456216"/>
        <dbReference type="EC" id="2.7.1.156"/>
    </reaction>
</comment>
<evidence type="ECO:0000256" key="13">
    <source>
        <dbReference type="ARBA" id="ARBA00022777"/>
    </source>
</evidence>
<evidence type="ECO:0000256" key="17">
    <source>
        <dbReference type="ARBA" id="ARBA00030571"/>
    </source>
</evidence>
<proteinExistence type="inferred from homology"/>
<keyword evidence="12 19" id="KW-0547">Nucleotide-binding</keyword>
<evidence type="ECO:0000313" key="26">
    <source>
        <dbReference type="Proteomes" id="UP000234849"/>
    </source>
</evidence>
<dbReference type="InterPro" id="IPR027417">
    <property type="entry name" value="P-loop_NTPase"/>
</dbReference>
<dbReference type="AlphaFoldDB" id="A0A2N5NHN9"/>
<evidence type="ECO:0000256" key="15">
    <source>
        <dbReference type="ARBA" id="ARBA00023134"/>
    </source>
</evidence>
<evidence type="ECO:0000256" key="9">
    <source>
        <dbReference type="ARBA" id="ARBA00012523"/>
    </source>
</evidence>
<dbReference type="GO" id="GO:0005524">
    <property type="term" value="F:ATP binding"/>
    <property type="evidence" value="ECO:0007669"/>
    <property type="project" value="UniProtKB-KW"/>
</dbReference>
<keyword evidence="20" id="KW-0548">Nucleotidyltransferase</keyword>
<evidence type="ECO:0000256" key="14">
    <source>
        <dbReference type="ARBA" id="ARBA00022840"/>
    </source>
</evidence>
<dbReference type="EC" id="2.7.7.62" evidence="9"/>
<dbReference type="Pfam" id="PF02283">
    <property type="entry name" value="CobU"/>
    <property type="match status" value="1"/>
</dbReference>
<dbReference type="EMBL" id="NIHW01000004">
    <property type="protein sequence ID" value="PLT88728.1"/>
    <property type="molecule type" value="Genomic_DNA"/>
</dbReference>
<dbReference type="GO" id="GO:0043752">
    <property type="term" value="F:adenosylcobinamide kinase activity"/>
    <property type="evidence" value="ECO:0007669"/>
    <property type="project" value="UniProtKB-EC"/>
</dbReference>
<evidence type="ECO:0000256" key="4">
    <source>
        <dbReference type="ARBA" id="ARBA00003889"/>
    </source>
</evidence>
<feature type="binding site" evidence="19">
    <location>
        <position position="95"/>
    </location>
    <ligand>
        <name>GTP</name>
        <dbReference type="ChEBI" id="CHEBI:37565"/>
    </ligand>
</feature>
<reference evidence="24 28" key="2">
    <citation type="submission" date="2018-08" db="EMBL/GenBank/DDBJ databases">
        <title>A genome reference for cultivated species of the human gut microbiota.</title>
        <authorList>
            <person name="Zou Y."/>
            <person name="Xue W."/>
            <person name="Luo G."/>
        </authorList>
    </citation>
    <scope>NUCLEOTIDE SEQUENCE [LARGE SCALE GENOMIC DNA]</scope>
    <source>
        <strain evidence="24 28">AM22-7AC</strain>
    </source>
</reference>
<dbReference type="SUPFAM" id="SSF52540">
    <property type="entry name" value="P-loop containing nucleoside triphosphate hydrolases"/>
    <property type="match status" value="1"/>
</dbReference>
<feature type="active site" description="GMP-histidine intermediate" evidence="18">
    <location>
        <position position="53"/>
    </location>
</feature>
<evidence type="ECO:0000256" key="19">
    <source>
        <dbReference type="PIRSR" id="PIRSR006135-2"/>
    </source>
</evidence>
<dbReference type="RefSeq" id="WP_054337180.1">
    <property type="nucleotide sequence ID" value="NZ_CABHNE010000002.1"/>
</dbReference>
<evidence type="ECO:0000256" key="3">
    <source>
        <dbReference type="ARBA" id="ARBA00001522"/>
    </source>
</evidence>
<feature type="binding site" evidence="19">
    <location>
        <begin position="7"/>
        <end position="14"/>
    </location>
    <ligand>
        <name>GTP</name>
        <dbReference type="ChEBI" id="CHEBI:37565"/>
    </ligand>
</feature>
<dbReference type="PANTHER" id="PTHR34848:SF1">
    <property type="entry name" value="BIFUNCTIONAL ADENOSYLCOBALAMIN BIOSYNTHESIS PROTEIN COBU"/>
    <property type="match status" value="1"/>
</dbReference>
<evidence type="ECO:0000256" key="1">
    <source>
        <dbReference type="ARBA" id="ARBA00000312"/>
    </source>
</evidence>
<evidence type="ECO:0000256" key="6">
    <source>
        <dbReference type="ARBA" id="ARBA00005159"/>
    </source>
</evidence>
<evidence type="ECO:0000313" key="22">
    <source>
        <dbReference type="EMBL" id="PLT74842.1"/>
    </source>
</evidence>
<evidence type="ECO:0000256" key="7">
    <source>
        <dbReference type="ARBA" id="ARBA00007490"/>
    </source>
</evidence>